<dbReference type="EMBL" id="QOUX01000046">
    <property type="protein sequence ID" value="RXI97853.1"/>
    <property type="molecule type" value="Genomic_DNA"/>
</dbReference>
<comment type="caution">
    <text evidence="2">The sequence shown here is derived from an EMBL/GenBank/DDBJ whole genome shotgun (WGS) entry which is preliminary data.</text>
</comment>
<dbReference type="InterPro" id="IPR019076">
    <property type="entry name" value="Spore_lipoprot_YhcN/YlaJ-like"/>
</dbReference>
<evidence type="ECO:0000256" key="1">
    <source>
        <dbReference type="SAM" id="MobiDB-lite"/>
    </source>
</evidence>
<name>A0A4Q0VNG1_9BACI</name>
<proteinExistence type="predicted"/>
<protein>
    <recommendedName>
        <fullName evidence="4">Sporulation protein</fullName>
    </recommendedName>
</protein>
<evidence type="ECO:0000313" key="3">
    <source>
        <dbReference type="Proteomes" id="UP000290649"/>
    </source>
</evidence>
<dbReference type="Pfam" id="PF09580">
    <property type="entry name" value="Spore_YhcN_YlaJ"/>
    <property type="match status" value="1"/>
</dbReference>
<gene>
    <name evidence="2" type="ORF">DS745_15950</name>
</gene>
<sequence length="212" mass="24204">MKKSVRISIVIFFIVFYMSGCGINDRGVDPGLENDAGRFTGHDHQRGEGYGLWNQQRDPKNPIARIITRDERPGRGINGIVDGRPPDMNRRISRFHAAGEFQGTPRAFTERDTSDRNIPEQIRLELLQLDTVRNVRVISQQNRLLIAVDTETEDRQTLKANITEFINNRYPNKEIIVITDRQAVDRIQLLDDGFRQEQEGALDNDHGPIAGQ</sequence>
<organism evidence="2 3">
    <name type="scientific">Anaerobacillus alkaliphilus</name>
    <dbReference type="NCBI Taxonomy" id="1548597"/>
    <lineage>
        <taxon>Bacteria</taxon>
        <taxon>Bacillati</taxon>
        <taxon>Bacillota</taxon>
        <taxon>Bacilli</taxon>
        <taxon>Bacillales</taxon>
        <taxon>Bacillaceae</taxon>
        <taxon>Anaerobacillus</taxon>
    </lineage>
</organism>
<reference evidence="2 3" key="1">
    <citation type="journal article" date="2019" name="Int. J. Syst. Evol. Microbiol.">
        <title>Anaerobacillus alkaliphilus sp. nov., a novel alkaliphilic and moderately halophilic bacterium.</title>
        <authorList>
            <person name="Borsodi A.K."/>
            <person name="Aszalos J.M."/>
            <person name="Bihari P."/>
            <person name="Nagy I."/>
            <person name="Schumann P."/>
            <person name="Sproer C."/>
            <person name="Kovacs A.L."/>
            <person name="Boka K."/>
            <person name="Dobosy P."/>
            <person name="Ovari M."/>
            <person name="Szili-Kovacs T."/>
            <person name="Toth E."/>
        </authorList>
    </citation>
    <scope>NUCLEOTIDE SEQUENCE [LARGE SCALE GENOMIC DNA]</scope>
    <source>
        <strain evidence="2 3">B16-10</strain>
    </source>
</reference>
<keyword evidence="3" id="KW-1185">Reference proteome</keyword>
<feature type="region of interest" description="Disordered" evidence="1">
    <location>
        <begin position="37"/>
        <end position="57"/>
    </location>
</feature>
<dbReference type="OrthoDB" id="9838704at2"/>
<accession>A0A4Q0VNG1</accession>
<dbReference type="AlphaFoldDB" id="A0A4Q0VNG1"/>
<dbReference type="RefSeq" id="WP_129079217.1">
    <property type="nucleotide sequence ID" value="NZ_QOUX01000046.1"/>
</dbReference>
<evidence type="ECO:0008006" key="4">
    <source>
        <dbReference type="Google" id="ProtNLM"/>
    </source>
</evidence>
<evidence type="ECO:0000313" key="2">
    <source>
        <dbReference type="EMBL" id="RXI97853.1"/>
    </source>
</evidence>
<dbReference type="Proteomes" id="UP000290649">
    <property type="component" value="Unassembled WGS sequence"/>
</dbReference>